<dbReference type="AlphaFoldDB" id="A0AA88QYT4"/>
<dbReference type="InterPro" id="IPR001128">
    <property type="entry name" value="Cyt_P450"/>
</dbReference>
<evidence type="ECO:0000313" key="14">
    <source>
        <dbReference type="EMBL" id="KAK2979068.1"/>
    </source>
</evidence>
<dbReference type="GO" id="GO:0005506">
    <property type="term" value="F:iron ion binding"/>
    <property type="evidence" value="ECO:0007669"/>
    <property type="project" value="InterPro"/>
</dbReference>
<keyword evidence="11" id="KW-0503">Monooxygenase</keyword>
<dbReference type="PANTHER" id="PTHR24286:SF88">
    <property type="entry name" value="BETA-AMYRIN 28-OXIDASE-LIKE"/>
    <property type="match status" value="1"/>
</dbReference>
<evidence type="ECO:0000256" key="2">
    <source>
        <dbReference type="ARBA" id="ARBA00004167"/>
    </source>
</evidence>
<protein>
    <recommendedName>
        <fullName evidence="16">Cytochrome P450</fullName>
    </recommendedName>
</protein>
<evidence type="ECO:0000256" key="9">
    <source>
        <dbReference type="ARBA" id="ARBA00023136"/>
    </source>
</evidence>
<keyword evidence="5 10" id="KW-0479">Metal-binding</keyword>
<dbReference type="PRINTS" id="PR00385">
    <property type="entry name" value="P450"/>
</dbReference>
<comment type="subcellular location">
    <subcellularLocation>
        <location evidence="2">Membrane</location>
        <topology evidence="2">Single-pass membrane protein</topology>
    </subcellularLocation>
</comment>
<dbReference type="SUPFAM" id="SSF48264">
    <property type="entry name" value="Cytochrome P450"/>
    <property type="match status" value="1"/>
</dbReference>
<evidence type="ECO:0000256" key="3">
    <source>
        <dbReference type="ARBA" id="ARBA00010617"/>
    </source>
</evidence>
<evidence type="ECO:0000256" key="12">
    <source>
        <dbReference type="SAM" id="Phobius"/>
    </source>
</evidence>
<evidence type="ECO:0000256" key="7">
    <source>
        <dbReference type="ARBA" id="ARBA00023002"/>
    </source>
</evidence>
<dbReference type="Pfam" id="PF00067">
    <property type="entry name" value="p450"/>
    <property type="match status" value="1"/>
</dbReference>
<feature type="binding site" description="axial binding residue" evidence="10">
    <location>
        <position position="422"/>
    </location>
    <ligand>
        <name>heme</name>
        <dbReference type="ChEBI" id="CHEBI:30413"/>
    </ligand>
    <ligandPart>
        <name>Fe</name>
        <dbReference type="ChEBI" id="CHEBI:18248"/>
    </ligandPart>
</feature>
<evidence type="ECO:0000256" key="8">
    <source>
        <dbReference type="ARBA" id="ARBA00023004"/>
    </source>
</evidence>
<evidence type="ECO:0000256" key="11">
    <source>
        <dbReference type="RuleBase" id="RU000461"/>
    </source>
</evidence>
<keyword evidence="13" id="KW-0732">Signal</keyword>
<accession>A0AA88QYT4</accession>
<sequence length="475" mass="53973">MELSSLLLILAILAITLIAITQKAKSDRATNVPPGSFGWPIIGETYEFLYGKPEKFIGDRMKRYSPKVFTTKVFGEPTVVFCGASGNKFLSTNDEKLFQGWRPYSMQKLFRSTYQKAASASIPRETEVHFFRAPGFLRPEALVQYVGTMDTIIKQQLKMHWEGKQNVKVYDLVQLMTATLSSRFYLGIQDDDRNAKLAKLLDGMSLGLHSMPIYFPGTIFYHAKNSSNAIRKELQVVIKEKKAAIASGVQMNDILTHMIINSDPTGSYMPEHEIADKIMGLLVAGFSTPATALTFLIRFIGERPEVYERIRAEQLEISRSRNLSEPLKWDDLQKMKYTWNVALEVMRLVPPFQGTFREATTDFTFEGFTIPKGWKIYWSISTTNKNPKYFSDPENFEPTRFEQESVPPPYTNVPFGGGPRVCPGKEYARLILLTFIHNIVHILRWEVMVPNEKIIGSVIPIPAKGLPVRLQPHLA</sequence>
<dbReference type="FunFam" id="1.10.630.10:FF:000022">
    <property type="entry name" value="Taxadiene 5-alpha hydroxylase"/>
    <property type="match status" value="1"/>
</dbReference>
<keyword evidence="9 12" id="KW-0472">Membrane</keyword>
<evidence type="ECO:0000256" key="13">
    <source>
        <dbReference type="SAM" id="SignalP"/>
    </source>
</evidence>
<feature type="transmembrane region" description="Helical" evidence="12">
    <location>
        <begin position="278"/>
        <end position="301"/>
    </location>
</feature>
<dbReference type="GO" id="GO:0004497">
    <property type="term" value="F:monooxygenase activity"/>
    <property type="evidence" value="ECO:0007669"/>
    <property type="project" value="UniProtKB-KW"/>
</dbReference>
<evidence type="ECO:0000313" key="15">
    <source>
        <dbReference type="Proteomes" id="UP001187471"/>
    </source>
</evidence>
<keyword evidence="4 12" id="KW-0812">Transmembrane</keyword>
<dbReference type="GO" id="GO:0016705">
    <property type="term" value="F:oxidoreductase activity, acting on paired donors, with incorporation or reduction of molecular oxygen"/>
    <property type="evidence" value="ECO:0007669"/>
    <property type="project" value="InterPro"/>
</dbReference>
<keyword evidence="10 11" id="KW-0349">Heme</keyword>
<evidence type="ECO:0000256" key="4">
    <source>
        <dbReference type="ARBA" id="ARBA00022692"/>
    </source>
</evidence>
<organism evidence="14 15">
    <name type="scientific">Escallonia rubra</name>
    <dbReference type="NCBI Taxonomy" id="112253"/>
    <lineage>
        <taxon>Eukaryota</taxon>
        <taxon>Viridiplantae</taxon>
        <taxon>Streptophyta</taxon>
        <taxon>Embryophyta</taxon>
        <taxon>Tracheophyta</taxon>
        <taxon>Spermatophyta</taxon>
        <taxon>Magnoliopsida</taxon>
        <taxon>eudicotyledons</taxon>
        <taxon>Gunneridae</taxon>
        <taxon>Pentapetalae</taxon>
        <taxon>asterids</taxon>
        <taxon>campanulids</taxon>
        <taxon>Escalloniales</taxon>
        <taxon>Escalloniaceae</taxon>
        <taxon>Escallonia</taxon>
    </lineage>
</organism>
<evidence type="ECO:0000256" key="1">
    <source>
        <dbReference type="ARBA" id="ARBA00001971"/>
    </source>
</evidence>
<dbReference type="GO" id="GO:0020037">
    <property type="term" value="F:heme binding"/>
    <property type="evidence" value="ECO:0007669"/>
    <property type="project" value="InterPro"/>
</dbReference>
<keyword evidence="15" id="KW-1185">Reference proteome</keyword>
<dbReference type="Gene3D" id="1.10.630.10">
    <property type="entry name" value="Cytochrome P450"/>
    <property type="match status" value="1"/>
</dbReference>
<dbReference type="EMBL" id="JAVXUO010001800">
    <property type="protein sequence ID" value="KAK2979068.1"/>
    <property type="molecule type" value="Genomic_DNA"/>
</dbReference>
<evidence type="ECO:0000256" key="10">
    <source>
        <dbReference type="PIRSR" id="PIRSR602401-1"/>
    </source>
</evidence>
<dbReference type="PANTHER" id="PTHR24286">
    <property type="entry name" value="CYTOCHROME P450 26"/>
    <property type="match status" value="1"/>
</dbReference>
<keyword evidence="8 10" id="KW-0408">Iron</keyword>
<dbReference type="InterPro" id="IPR017972">
    <property type="entry name" value="Cyt_P450_CS"/>
</dbReference>
<comment type="caution">
    <text evidence="14">The sequence shown here is derived from an EMBL/GenBank/DDBJ whole genome shotgun (WGS) entry which is preliminary data.</text>
</comment>
<name>A0AA88QYT4_9ASTE</name>
<dbReference type="GO" id="GO:0016020">
    <property type="term" value="C:membrane"/>
    <property type="evidence" value="ECO:0007669"/>
    <property type="project" value="UniProtKB-SubCell"/>
</dbReference>
<keyword evidence="6 12" id="KW-1133">Transmembrane helix</keyword>
<reference evidence="14" key="1">
    <citation type="submission" date="2022-12" db="EMBL/GenBank/DDBJ databases">
        <title>Draft genome assemblies for two species of Escallonia (Escalloniales).</title>
        <authorList>
            <person name="Chanderbali A."/>
            <person name="Dervinis C."/>
            <person name="Anghel I."/>
            <person name="Soltis D."/>
            <person name="Soltis P."/>
            <person name="Zapata F."/>
        </authorList>
    </citation>
    <scope>NUCLEOTIDE SEQUENCE</scope>
    <source>
        <strain evidence="14">UCBG92.1500</strain>
        <tissue evidence="14">Leaf</tissue>
    </source>
</reference>
<feature type="chain" id="PRO_5041655063" description="Cytochrome P450" evidence="13">
    <location>
        <begin position="27"/>
        <end position="475"/>
    </location>
</feature>
<comment type="cofactor">
    <cofactor evidence="1 10">
        <name>heme</name>
        <dbReference type="ChEBI" id="CHEBI:30413"/>
    </cofactor>
</comment>
<gene>
    <name evidence="14" type="ORF">RJ640_026018</name>
</gene>
<dbReference type="Proteomes" id="UP001187471">
    <property type="component" value="Unassembled WGS sequence"/>
</dbReference>
<feature type="signal peptide" evidence="13">
    <location>
        <begin position="1"/>
        <end position="26"/>
    </location>
</feature>
<evidence type="ECO:0000256" key="5">
    <source>
        <dbReference type="ARBA" id="ARBA00022723"/>
    </source>
</evidence>
<dbReference type="GO" id="GO:0016125">
    <property type="term" value="P:sterol metabolic process"/>
    <property type="evidence" value="ECO:0007669"/>
    <property type="project" value="TreeGrafter"/>
</dbReference>
<dbReference type="PRINTS" id="PR00463">
    <property type="entry name" value="EP450I"/>
</dbReference>
<evidence type="ECO:0008006" key="16">
    <source>
        <dbReference type="Google" id="ProtNLM"/>
    </source>
</evidence>
<proteinExistence type="inferred from homology"/>
<comment type="similarity">
    <text evidence="3 11">Belongs to the cytochrome P450 family.</text>
</comment>
<dbReference type="InterPro" id="IPR002401">
    <property type="entry name" value="Cyt_P450_E_grp-I"/>
</dbReference>
<dbReference type="PROSITE" id="PS00086">
    <property type="entry name" value="CYTOCHROME_P450"/>
    <property type="match status" value="1"/>
</dbReference>
<dbReference type="InterPro" id="IPR036396">
    <property type="entry name" value="Cyt_P450_sf"/>
</dbReference>
<dbReference type="CDD" id="cd11043">
    <property type="entry name" value="CYP90-like"/>
    <property type="match status" value="1"/>
</dbReference>
<keyword evidence="7 11" id="KW-0560">Oxidoreductase</keyword>
<evidence type="ECO:0000256" key="6">
    <source>
        <dbReference type="ARBA" id="ARBA00022989"/>
    </source>
</evidence>